<name>A0ABQ5U332_9PROT</name>
<feature type="domain" description="VWFA" evidence="2">
    <location>
        <begin position="41"/>
        <end position="234"/>
    </location>
</feature>
<protein>
    <recommendedName>
        <fullName evidence="2">VWFA domain-containing protein</fullName>
    </recommendedName>
</protein>
<evidence type="ECO:0000259" key="2">
    <source>
        <dbReference type="PROSITE" id="PS50234"/>
    </source>
</evidence>
<dbReference type="EMBL" id="BSNF01000006">
    <property type="protein sequence ID" value="GLQ06121.1"/>
    <property type="molecule type" value="Genomic_DNA"/>
</dbReference>
<dbReference type="InterPro" id="IPR010607">
    <property type="entry name" value="DUF1194"/>
</dbReference>
<dbReference type="InterPro" id="IPR036465">
    <property type="entry name" value="vWFA_dom_sf"/>
</dbReference>
<evidence type="ECO:0000256" key="1">
    <source>
        <dbReference type="SAM" id="SignalP"/>
    </source>
</evidence>
<dbReference type="CDD" id="cd00198">
    <property type="entry name" value="vWFA"/>
    <property type="match status" value="1"/>
</dbReference>
<proteinExistence type="predicted"/>
<accession>A0ABQ5U332</accession>
<keyword evidence="4" id="KW-1185">Reference proteome</keyword>
<dbReference type="SUPFAM" id="SSF53300">
    <property type="entry name" value="vWA-like"/>
    <property type="match status" value="1"/>
</dbReference>
<keyword evidence="1" id="KW-0732">Signal</keyword>
<dbReference type="Gene3D" id="3.40.50.410">
    <property type="entry name" value="von Willebrand factor, type A domain"/>
    <property type="match status" value="1"/>
</dbReference>
<gene>
    <name evidence="3" type="ORF">GCM10007924_13420</name>
</gene>
<sequence length="250" mass="26871">MKCRTVQSLIRALWVLLFGAVGLALAGEGAPAHARQDVDMELVLAVDCSYSVDATEFRLQREGLAHALRQPDVARLIGEGAVGAIAVSVIQWSKQDVQIMAIPWERLSTAGEVRALADRIEVMPRLASDGGTSLAGAIRFSLAAFRSSGFQSFRKVIDISSDGRDNSGLSPDEARDLAVAAGVTINGLTILNEVPTLDHYFRDHVIGGPGAFVEVASSYDDFDDAVQRKLIREIRPRLISGTPPTSSDLE</sequence>
<dbReference type="Pfam" id="PF06707">
    <property type="entry name" value="DUF1194"/>
    <property type="match status" value="1"/>
</dbReference>
<dbReference type="Proteomes" id="UP001161409">
    <property type="component" value="Unassembled WGS sequence"/>
</dbReference>
<dbReference type="RefSeq" id="WP_169560184.1">
    <property type="nucleotide sequence ID" value="NZ_BSNF01000006.1"/>
</dbReference>
<reference evidence="3" key="2">
    <citation type="submission" date="2023-01" db="EMBL/GenBank/DDBJ databases">
        <title>Draft genome sequence of Sneathiella chinensis strain NBRC 103408.</title>
        <authorList>
            <person name="Sun Q."/>
            <person name="Mori K."/>
        </authorList>
    </citation>
    <scope>NUCLEOTIDE SEQUENCE</scope>
    <source>
        <strain evidence="3">NBRC 103408</strain>
    </source>
</reference>
<reference evidence="3" key="1">
    <citation type="journal article" date="2014" name="Int. J. Syst. Evol. Microbiol.">
        <title>Complete genome of a new Firmicutes species belonging to the dominant human colonic microbiota ('Ruminococcus bicirculans') reveals two chromosomes and a selective capacity to utilize plant glucans.</title>
        <authorList>
            <consortium name="NISC Comparative Sequencing Program"/>
            <person name="Wegmann U."/>
            <person name="Louis P."/>
            <person name="Goesmann A."/>
            <person name="Henrissat B."/>
            <person name="Duncan S.H."/>
            <person name="Flint H.J."/>
        </authorList>
    </citation>
    <scope>NUCLEOTIDE SEQUENCE</scope>
    <source>
        <strain evidence="3">NBRC 103408</strain>
    </source>
</reference>
<evidence type="ECO:0000313" key="3">
    <source>
        <dbReference type="EMBL" id="GLQ06121.1"/>
    </source>
</evidence>
<organism evidence="3 4">
    <name type="scientific">Sneathiella chinensis</name>
    <dbReference type="NCBI Taxonomy" id="349750"/>
    <lineage>
        <taxon>Bacteria</taxon>
        <taxon>Pseudomonadati</taxon>
        <taxon>Pseudomonadota</taxon>
        <taxon>Alphaproteobacteria</taxon>
        <taxon>Sneathiellales</taxon>
        <taxon>Sneathiellaceae</taxon>
        <taxon>Sneathiella</taxon>
    </lineage>
</organism>
<evidence type="ECO:0000313" key="4">
    <source>
        <dbReference type="Proteomes" id="UP001161409"/>
    </source>
</evidence>
<comment type="caution">
    <text evidence="3">The sequence shown here is derived from an EMBL/GenBank/DDBJ whole genome shotgun (WGS) entry which is preliminary data.</text>
</comment>
<feature type="signal peptide" evidence="1">
    <location>
        <begin position="1"/>
        <end position="26"/>
    </location>
</feature>
<dbReference type="PROSITE" id="PS50234">
    <property type="entry name" value="VWFA"/>
    <property type="match status" value="1"/>
</dbReference>
<dbReference type="InterPro" id="IPR002035">
    <property type="entry name" value="VWF_A"/>
</dbReference>
<feature type="chain" id="PRO_5045277292" description="VWFA domain-containing protein" evidence="1">
    <location>
        <begin position="27"/>
        <end position="250"/>
    </location>
</feature>